<protein>
    <recommendedName>
        <fullName evidence="3">Beta-glucosidase</fullName>
    </recommendedName>
</protein>
<evidence type="ECO:0008006" key="3">
    <source>
        <dbReference type="Google" id="ProtNLM"/>
    </source>
</evidence>
<dbReference type="EMBL" id="CADCXU010035728">
    <property type="protein sequence ID" value="CAB0020768.1"/>
    <property type="molecule type" value="Genomic_DNA"/>
</dbReference>
<dbReference type="InterPro" id="IPR017853">
    <property type="entry name" value="GH"/>
</dbReference>
<name>A0A6H5HQE6_9HEMI</name>
<gene>
    <name evidence="1" type="ORF">NTEN_LOCUS24314</name>
</gene>
<dbReference type="SUPFAM" id="SSF51445">
    <property type="entry name" value="(Trans)glycosidases"/>
    <property type="match status" value="1"/>
</dbReference>
<dbReference type="OrthoDB" id="65569at2759"/>
<evidence type="ECO:0000313" key="1">
    <source>
        <dbReference type="EMBL" id="CAB0020768.1"/>
    </source>
</evidence>
<keyword evidence="2" id="KW-1185">Reference proteome</keyword>
<organism evidence="1 2">
    <name type="scientific">Nesidiocoris tenuis</name>
    <dbReference type="NCBI Taxonomy" id="355587"/>
    <lineage>
        <taxon>Eukaryota</taxon>
        <taxon>Metazoa</taxon>
        <taxon>Ecdysozoa</taxon>
        <taxon>Arthropoda</taxon>
        <taxon>Hexapoda</taxon>
        <taxon>Insecta</taxon>
        <taxon>Pterygota</taxon>
        <taxon>Neoptera</taxon>
        <taxon>Paraneoptera</taxon>
        <taxon>Hemiptera</taxon>
        <taxon>Heteroptera</taxon>
        <taxon>Panheteroptera</taxon>
        <taxon>Cimicomorpha</taxon>
        <taxon>Miridae</taxon>
        <taxon>Dicyphina</taxon>
        <taxon>Nesidiocoris</taxon>
    </lineage>
</organism>
<evidence type="ECO:0000313" key="2">
    <source>
        <dbReference type="Proteomes" id="UP000479000"/>
    </source>
</evidence>
<dbReference type="GO" id="GO:0004553">
    <property type="term" value="F:hydrolase activity, hydrolyzing O-glycosyl compounds"/>
    <property type="evidence" value="ECO:0007669"/>
    <property type="project" value="InterPro"/>
</dbReference>
<dbReference type="AlphaFoldDB" id="A0A6H5HQE6"/>
<reference evidence="1 2" key="1">
    <citation type="submission" date="2020-02" db="EMBL/GenBank/DDBJ databases">
        <authorList>
            <person name="Ferguson B K."/>
        </authorList>
    </citation>
    <scope>NUCLEOTIDE SEQUENCE [LARGE SCALE GENOMIC DNA]</scope>
</reference>
<dbReference type="Proteomes" id="UP000479000">
    <property type="component" value="Unassembled WGS sequence"/>
</dbReference>
<dbReference type="InterPro" id="IPR001360">
    <property type="entry name" value="Glyco_hydro_1"/>
</dbReference>
<proteinExistence type="predicted"/>
<accession>A0A6H5HQE6</accession>
<dbReference type="GO" id="GO:0005975">
    <property type="term" value="P:carbohydrate metabolic process"/>
    <property type="evidence" value="ECO:0007669"/>
    <property type="project" value="InterPro"/>
</dbReference>
<sequence>VAPEGLRMLLNKVKNDYGNPEVLITENGYPDDGSDPLNDTERINYYEVNKSLWISLPSGE</sequence>
<dbReference type="Pfam" id="PF00232">
    <property type="entry name" value="Glyco_hydro_1"/>
    <property type="match status" value="1"/>
</dbReference>
<feature type="non-terminal residue" evidence="1">
    <location>
        <position position="1"/>
    </location>
</feature>
<dbReference type="Gene3D" id="3.20.20.80">
    <property type="entry name" value="Glycosidases"/>
    <property type="match status" value="1"/>
</dbReference>